<dbReference type="GO" id="GO:0006396">
    <property type="term" value="P:RNA processing"/>
    <property type="evidence" value="ECO:0007669"/>
    <property type="project" value="InterPro"/>
</dbReference>
<evidence type="ECO:0000256" key="6">
    <source>
        <dbReference type="SAM" id="MobiDB-lite"/>
    </source>
</evidence>
<keyword evidence="2 5" id="KW-0694">RNA-binding</keyword>
<dbReference type="CDD" id="cd08030">
    <property type="entry name" value="LA_like_plant"/>
    <property type="match status" value="1"/>
</dbReference>
<evidence type="ECO:0000256" key="5">
    <source>
        <dbReference type="PROSITE-ProRule" id="PRU00332"/>
    </source>
</evidence>
<dbReference type="InterPro" id="IPR035979">
    <property type="entry name" value="RBD_domain_sf"/>
</dbReference>
<dbReference type="InterPro" id="IPR014886">
    <property type="entry name" value="La_xRRM"/>
</dbReference>
<dbReference type="InterPro" id="IPR036388">
    <property type="entry name" value="WH-like_DNA-bd_sf"/>
</dbReference>
<evidence type="ECO:0000259" key="7">
    <source>
        <dbReference type="PROSITE" id="PS50102"/>
    </source>
</evidence>
<gene>
    <name evidence="10" type="ORF">BVC80_9069g90</name>
</gene>
<dbReference type="InterPro" id="IPR036390">
    <property type="entry name" value="WH_DNA-bd_sf"/>
</dbReference>
<dbReference type="Pfam" id="PF05383">
    <property type="entry name" value="La"/>
    <property type="match status" value="1"/>
</dbReference>
<dbReference type="OrthoDB" id="439993at2759"/>
<dbReference type="PANTHER" id="PTHR22792:SF140">
    <property type="entry name" value="ACHILLES, ISOFORM A"/>
    <property type="match status" value="1"/>
</dbReference>
<dbReference type="PRINTS" id="PR00302">
    <property type="entry name" value="LUPUSLA"/>
</dbReference>
<dbReference type="STRING" id="56857.A0A200PP43"/>
<evidence type="ECO:0000259" key="8">
    <source>
        <dbReference type="PROSITE" id="PS50961"/>
    </source>
</evidence>
<dbReference type="Pfam" id="PF08777">
    <property type="entry name" value="RRM_3"/>
    <property type="match status" value="1"/>
</dbReference>
<evidence type="ECO:0000256" key="1">
    <source>
        <dbReference type="ARBA" id="ARBA00004123"/>
    </source>
</evidence>
<dbReference type="InterPro" id="IPR002344">
    <property type="entry name" value="Lupus_La"/>
</dbReference>
<dbReference type="InterPro" id="IPR045180">
    <property type="entry name" value="La_dom_prot"/>
</dbReference>
<dbReference type="InterPro" id="IPR000504">
    <property type="entry name" value="RRM_dom"/>
</dbReference>
<evidence type="ECO:0000313" key="10">
    <source>
        <dbReference type="EMBL" id="OUZ99970.1"/>
    </source>
</evidence>
<keyword evidence="11" id="KW-1185">Reference proteome</keyword>
<dbReference type="FunCoup" id="A0A200PP43">
    <property type="interactions" value="3433"/>
</dbReference>
<proteinExistence type="predicted"/>
<dbReference type="PROSITE" id="PS51939">
    <property type="entry name" value="XRRM"/>
    <property type="match status" value="1"/>
</dbReference>
<dbReference type="SUPFAM" id="SSF54928">
    <property type="entry name" value="RNA-binding domain, RBD"/>
    <property type="match status" value="2"/>
</dbReference>
<evidence type="ECO:0000256" key="4">
    <source>
        <dbReference type="ARBA" id="ARBA00057261"/>
    </source>
</evidence>
<accession>A0A200PP43</accession>
<feature type="domain" description="RRM" evidence="7">
    <location>
        <begin position="116"/>
        <end position="208"/>
    </location>
</feature>
<feature type="compositionally biased region" description="Basic and acidic residues" evidence="6">
    <location>
        <begin position="192"/>
        <end position="215"/>
    </location>
</feature>
<dbReference type="SUPFAM" id="SSF46785">
    <property type="entry name" value="Winged helix' DNA-binding domain"/>
    <property type="match status" value="1"/>
</dbReference>
<dbReference type="GO" id="GO:0003729">
    <property type="term" value="F:mRNA binding"/>
    <property type="evidence" value="ECO:0007669"/>
    <property type="project" value="TreeGrafter"/>
</dbReference>
<dbReference type="Proteomes" id="UP000195402">
    <property type="component" value="Unassembled WGS sequence"/>
</dbReference>
<dbReference type="Gene3D" id="1.10.10.10">
    <property type="entry name" value="Winged helix-like DNA-binding domain superfamily/Winged helix DNA-binding domain"/>
    <property type="match status" value="1"/>
</dbReference>
<dbReference type="SMART" id="SM00715">
    <property type="entry name" value="LA"/>
    <property type="match status" value="1"/>
</dbReference>
<feature type="domain" description="XRRM" evidence="9">
    <location>
        <begin position="312"/>
        <end position="434"/>
    </location>
</feature>
<dbReference type="InterPro" id="IPR012677">
    <property type="entry name" value="Nucleotide-bd_a/b_plait_sf"/>
</dbReference>
<dbReference type="EMBL" id="MVGT01004386">
    <property type="protein sequence ID" value="OUZ99970.1"/>
    <property type="molecule type" value="Genomic_DNA"/>
</dbReference>
<evidence type="ECO:0000256" key="3">
    <source>
        <dbReference type="ARBA" id="ARBA00023242"/>
    </source>
</evidence>
<feature type="region of interest" description="Disordered" evidence="6">
    <location>
        <begin position="192"/>
        <end position="223"/>
    </location>
</feature>
<dbReference type="Gene3D" id="3.30.70.330">
    <property type="match status" value="2"/>
</dbReference>
<feature type="domain" description="HTH La-type RNA-binding" evidence="8">
    <location>
        <begin position="4"/>
        <end position="108"/>
    </location>
</feature>
<feature type="region of interest" description="Disordered" evidence="6">
    <location>
        <begin position="409"/>
        <end position="449"/>
    </location>
</feature>
<comment type="subcellular location">
    <subcellularLocation>
        <location evidence="1">Nucleus</location>
    </subcellularLocation>
</comment>
<dbReference type="PROSITE" id="PS50961">
    <property type="entry name" value="HTH_LA"/>
    <property type="match status" value="1"/>
</dbReference>
<organism evidence="10 11">
    <name type="scientific">Macleaya cordata</name>
    <name type="common">Five-seeded plume-poppy</name>
    <name type="synonym">Bocconia cordata</name>
    <dbReference type="NCBI Taxonomy" id="56857"/>
    <lineage>
        <taxon>Eukaryota</taxon>
        <taxon>Viridiplantae</taxon>
        <taxon>Streptophyta</taxon>
        <taxon>Embryophyta</taxon>
        <taxon>Tracheophyta</taxon>
        <taxon>Spermatophyta</taxon>
        <taxon>Magnoliopsida</taxon>
        <taxon>Ranunculales</taxon>
        <taxon>Papaveraceae</taxon>
        <taxon>Papaveroideae</taxon>
        <taxon>Macleaya</taxon>
    </lineage>
</organism>
<dbReference type="Pfam" id="PF00076">
    <property type="entry name" value="RRM_1"/>
    <property type="match status" value="1"/>
</dbReference>
<name>A0A200PP43_MACCD</name>
<dbReference type="SMART" id="SM00360">
    <property type="entry name" value="RRM"/>
    <property type="match status" value="2"/>
</dbReference>
<feature type="compositionally biased region" description="Basic and acidic residues" evidence="6">
    <location>
        <begin position="277"/>
        <end position="309"/>
    </location>
</feature>
<feature type="region of interest" description="Disordered" evidence="6">
    <location>
        <begin position="244"/>
        <end position="324"/>
    </location>
</feature>
<dbReference type="GO" id="GO:1990904">
    <property type="term" value="C:ribonucleoprotein complex"/>
    <property type="evidence" value="ECO:0007669"/>
    <property type="project" value="UniProtKB-UniRule"/>
</dbReference>
<dbReference type="InterPro" id="IPR006630">
    <property type="entry name" value="La_HTH"/>
</dbReference>
<evidence type="ECO:0000256" key="2">
    <source>
        <dbReference type="ARBA" id="ARBA00022884"/>
    </source>
</evidence>
<comment type="caution">
    <text evidence="10">The sequence shown here is derived from an EMBL/GenBank/DDBJ whole genome shotgun (WGS) entry which is preliminary data.</text>
</comment>
<dbReference type="AlphaFoldDB" id="A0A200PP43"/>
<protein>
    <submittedName>
        <fullName evidence="10">RNA recognition motif domain</fullName>
    </submittedName>
</protein>
<comment type="function">
    <text evidence="4">Binds to the 3' poly(U) terminus of nascent RNA polymerase III transcripts, protecting them from exonuclease digestion and facilitating their folding and maturation.</text>
</comment>
<reference evidence="10 11" key="1">
    <citation type="journal article" date="2017" name="Mol. Plant">
        <title>The Genome of Medicinal Plant Macleaya cordata Provides New Insights into Benzylisoquinoline Alkaloids Metabolism.</title>
        <authorList>
            <person name="Liu X."/>
            <person name="Liu Y."/>
            <person name="Huang P."/>
            <person name="Ma Y."/>
            <person name="Qing Z."/>
            <person name="Tang Q."/>
            <person name="Cao H."/>
            <person name="Cheng P."/>
            <person name="Zheng Y."/>
            <person name="Yuan Z."/>
            <person name="Zhou Y."/>
            <person name="Liu J."/>
            <person name="Tang Z."/>
            <person name="Zhuo Y."/>
            <person name="Zhang Y."/>
            <person name="Yu L."/>
            <person name="Huang J."/>
            <person name="Yang P."/>
            <person name="Peng Q."/>
            <person name="Zhang J."/>
            <person name="Jiang W."/>
            <person name="Zhang Z."/>
            <person name="Lin K."/>
            <person name="Ro D.K."/>
            <person name="Chen X."/>
            <person name="Xiong X."/>
            <person name="Shang Y."/>
            <person name="Huang S."/>
            <person name="Zeng J."/>
        </authorList>
    </citation>
    <scope>NUCLEOTIDE SEQUENCE [LARGE SCALE GENOMIC DNA]</scope>
    <source>
        <strain evidence="11">cv. BLH2017</strain>
        <tissue evidence="10">Root</tissue>
    </source>
</reference>
<dbReference type="InParanoid" id="A0A200PP43"/>
<dbReference type="PANTHER" id="PTHR22792">
    <property type="entry name" value="LUPUS LA PROTEIN-RELATED"/>
    <property type="match status" value="1"/>
</dbReference>
<dbReference type="GO" id="GO:0005634">
    <property type="term" value="C:nucleus"/>
    <property type="evidence" value="ECO:0007669"/>
    <property type="project" value="UniProtKB-SubCell"/>
</dbReference>
<keyword evidence="3" id="KW-0539">Nucleus</keyword>
<dbReference type="PROSITE" id="PS50102">
    <property type="entry name" value="RRM"/>
    <property type="match status" value="1"/>
</dbReference>
<dbReference type="CDD" id="cd12291">
    <property type="entry name" value="RRM1_La"/>
    <property type="match status" value="1"/>
</dbReference>
<evidence type="ECO:0000313" key="11">
    <source>
        <dbReference type="Proteomes" id="UP000195402"/>
    </source>
</evidence>
<dbReference type="OMA" id="QNEGYPK"/>
<dbReference type="FunFam" id="1.10.10.10:FF:000795">
    <property type="entry name" value="La protein 2"/>
    <property type="match status" value="1"/>
</dbReference>
<evidence type="ECO:0000259" key="9">
    <source>
        <dbReference type="PROSITE" id="PS51939"/>
    </source>
</evidence>
<sequence>MVMASLDEETTKKVIRQVEFYFSDSNLPRDEFLKKSISESEDGLLSLALICSFSRMRSHLGLGGDVKPEDISEETVKAVAETLKKSTFLKVSEDGTKIGRRTELPKPEVVEQIDIRTIAASPLQHDVTRDELETFFAQYGKVNSVRLPRHVADKRFFCGTGLIEFSTEEDAENVLKQSLSYAGTELELKPKKDYDAEREEMSVEFEKTRSSRESYNKNSTNSETDYPKGLIVAFKLKHILEGGSAEHNVTPEEINQKASENLEDGNKESSVMETEDEKITGEGEEKLTEDAADESIEKSSEDCNQKSEETTTVGGRPSAPVSRDNKDIVLREDIKSAFHTFGTIKYVDYTMGAESGYIRFEEPEGAQKARAAAVLVDGGLIVKKNYSASLEAVTGDAEREYWSLLRGSREKRREGKGGNHGRGGRNFRGRRGNDSPGGRPNKAQKVAAA</sequence>